<dbReference type="Proteomes" id="UP001172102">
    <property type="component" value="Unassembled WGS sequence"/>
</dbReference>
<feature type="region of interest" description="Disordered" evidence="1">
    <location>
        <begin position="91"/>
        <end position="231"/>
    </location>
</feature>
<feature type="compositionally biased region" description="Polar residues" evidence="1">
    <location>
        <begin position="182"/>
        <end position="195"/>
    </location>
</feature>
<evidence type="ECO:0000256" key="1">
    <source>
        <dbReference type="SAM" id="MobiDB-lite"/>
    </source>
</evidence>
<evidence type="ECO:0000313" key="2">
    <source>
        <dbReference type="EMBL" id="KAK0708509.1"/>
    </source>
</evidence>
<dbReference type="EMBL" id="JAUKUA010000006">
    <property type="protein sequence ID" value="KAK0708509.1"/>
    <property type="molecule type" value="Genomic_DNA"/>
</dbReference>
<name>A0AA40A3B1_9PEZI</name>
<organism evidence="2 3">
    <name type="scientific">Lasiosphaeris hirsuta</name>
    <dbReference type="NCBI Taxonomy" id="260670"/>
    <lineage>
        <taxon>Eukaryota</taxon>
        <taxon>Fungi</taxon>
        <taxon>Dikarya</taxon>
        <taxon>Ascomycota</taxon>
        <taxon>Pezizomycotina</taxon>
        <taxon>Sordariomycetes</taxon>
        <taxon>Sordariomycetidae</taxon>
        <taxon>Sordariales</taxon>
        <taxon>Lasiosphaeriaceae</taxon>
        <taxon>Lasiosphaeris</taxon>
    </lineage>
</organism>
<dbReference type="AlphaFoldDB" id="A0AA40A3B1"/>
<feature type="compositionally biased region" description="Polar residues" evidence="1">
    <location>
        <begin position="96"/>
        <end position="108"/>
    </location>
</feature>
<comment type="caution">
    <text evidence="2">The sequence shown here is derived from an EMBL/GenBank/DDBJ whole genome shotgun (WGS) entry which is preliminary data.</text>
</comment>
<evidence type="ECO:0000313" key="3">
    <source>
        <dbReference type="Proteomes" id="UP001172102"/>
    </source>
</evidence>
<accession>A0AA40A3B1</accession>
<keyword evidence="3" id="KW-1185">Reference proteome</keyword>
<sequence length="231" mass="25603">MTERLVYRFEASGVSRERQAELAQKAGYKLELVSKAEEIEAWERKFMESIRYRREKGLPRTGDFNPFYIALGVSKERQAELARMFDRGLELGRPGAQTSKRLPQQRASPRQPKDTPRKTRGGRVSKDTVQTRGVRSRKSAPTPAKVSGADIVQAQDGPRKSRRLAGLEPEVEPSPPHETSLRLPSNTRKTNSSGPRSGKLPKTLAVDKGVKPQGISKSSQAGSRGKRGSRG</sequence>
<gene>
    <name evidence="2" type="ORF">B0H67DRAFT_341572</name>
</gene>
<protein>
    <submittedName>
        <fullName evidence="2">Uncharacterized protein</fullName>
    </submittedName>
</protein>
<proteinExistence type="predicted"/>
<reference evidence="2" key="1">
    <citation type="submission" date="2023-06" db="EMBL/GenBank/DDBJ databases">
        <title>Genome-scale phylogeny and comparative genomics of the fungal order Sordariales.</title>
        <authorList>
            <consortium name="Lawrence Berkeley National Laboratory"/>
            <person name="Hensen N."/>
            <person name="Bonometti L."/>
            <person name="Westerberg I."/>
            <person name="Brannstrom I.O."/>
            <person name="Guillou S."/>
            <person name="Cros-Aarteil S."/>
            <person name="Calhoun S."/>
            <person name="Haridas S."/>
            <person name="Kuo A."/>
            <person name="Mondo S."/>
            <person name="Pangilinan J."/>
            <person name="Riley R."/>
            <person name="Labutti K."/>
            <person name="Andreopoulos B."/>
            <person name="Lipzen A."/>
            <person name="Chen C."/>
            <person name="Yanf M."/>
            <person name="Daum C."/>
            <person name="Ng V."/>
            <person name="Clum A."/>
            <person name="Steindorff A."/>
            <person name="Ohm R."/>
            <person name="Martin F."/>
            <person name="Silar P."/>
            <person name="Natvig D."/>
            <person name="Lalanne C."/>
            <person name="Gautier V."/>
            <person name="Ament-Velasquez S.L."/>
            <person name="Kruys A."/>
            <person name="Hutchinson M.I."/>
            <person name="Powell A.J."/>
            <person name="Barry K."/>
            <person name="Miller A.N."/>
            <person name="Grigoriev I.V."/>
            <person name="Debuchy R."/>
            <person name="Gladieux P."/>
            <person name="Thoren M.H."/>
            <person name="Johannesson H."/>
        </authorList>
    </citation>
    <scope>NUCLEOTIDE SEQUENCE</scope>
    <source>
        <strain evidence="2">SMH4607-1</strain>
    </source>
</reference>